<dbReference type="Proteomes" id="UP001195483">
    <property type="component" value="Unassembled WGS sequence"/>
</dbReference>
<reference evidence="1" key="1">
    <citation type="journal article" date="2021" name="Genome Biol. Evol.">
        <title>A High-Quality Reference Genome for a Parasitic Bivalve with Doubly Uniparental Inheritance (Bivalvia: Unionida).</title>
        <authorList>
            <person name="Smith C.H."/>
        </authorList>
    </citation>
    <scope>NUCLEOTIDE SEQUENCE</scope>
    <source>
        <strain evidence="1">CHS0354</strain>
    </source>
</reference>
<keyword evidence="2" id="KW-1185">Reference proteome</keyword>
<reference evidence="1" key="3">
    <citation type="submission" date="2023-05" db="EMBL/GenBank/DDBJ databases">
        <authorList>
            <person name="Smith C.H."/>
        </authorList>
    </citation>
    <scope>NUCLEOTIDE SEQUENCE</scope>
    <source>
        <strain evidence="1">CHS0354</strain>
        <tissue evidence="1">Mantle</tissue>
    </source>
</reference>
<evidence type="ECO:0000313" key="2">
    <source>
        <dbReference type="Proteomes" id="UP001195483"/>
    </source>
</evidence>
<accession>A0AAE0VL13</accession>
<comment type="caution">
    <text evidence="1">The sequence shown here is derived from an EMBL/GenBank/DDBJ whole genome shotgun (WGS) entry which is preliminary data.</text>
</comment>
<name>A0AAE0VL13_9BIVA</name>
<gene>
    <name evidence="1" type="ORF">CHS0354_002705</name>
</gene>
<organism evidence="1 2">
    <name type="scientific">Potamilus streckersoni</name>
    <dbReference type="NCBI Taxonomy" id="2493646"/>
    <lineage>
        <taxon>Eukaryota</taxon>
        <taxon>Metazoa</taxon>
        <taxon>Spiralia</taxon>
        <taxon>Lophotrochozoa</taxon>
        <taxon>Mollusca</taxon>
        <taxon>Bivalvia</taxon>
        <taxon>Autobranchia</taxon>
        <taxon>Heteroconchia</taxon>
        <taxon>Palaeoheterodonta</taxon>
        <taxon>Unionida</taxon>
        <taxon>Unionoidea</taxon>
        <taxon>Unionidae</taxon>
        <taxon>Ambleminae</taxon>
        <taxon>Lampsilini</taxon>
        <taxon>Potamilus</taxon>
    </lineage>
</organism>
<dbReference type="EMBL" id="JAEAOA010000217">
    <property type="protein sequence ID" value="KAK3580605.1"/>
    <property type="molecule type" value="Genomic_DNA"/>
</dbReference>
<reference evidence="1" key="2">
    <citation type="journal article" date="2021" name="Genome Biol. Evol.">
        <title>Developing a high-quality reference genome for a parasitic bivalve with doubly uniparental inheritance (Bivalvia: Unionida).</title>
        <authorList>
            <person name="Smith C.H."/>
        </authorList>
    </citation>
    <scope>NUCLEOTIDE SEQUENCE</scope>
    <source>
        <strain evidence="1">CHS0354</strain>
        <tissue evidence="1">Mantle</tissue>
    </source>
</reference>
<evidence type="ECO:0000313" key="1">
    <source>
        <dbReference type="EMBL" id="KAK3580605.1"/>
    </source>
</evidence>
<protein>
    <submittedName>
        <fullName evidence="1">Uncharacterized protein</fullName>
    </submittedName>
</protein>
<sequence length="85" mass="9834">MAYSCDLRKEEHIVITSHYLPVPLLMSEILVLTREKKNRALTATMMSFNNPFTDNCVKSSMVIMLQKFAKEEEKVLGQMSIKKPR</sequence>
<dbReference type="AlphaFoldDB" id="A0AAE0VL13"/>
<proteinExistence type="predicted"/>